<keyword evidence="8 11" id="KW-1133">Transmembrane helix</keyword>
<dbReference type="PANTHER" id="PTHR45436:SF15">
    <property type="entry name" value="SENSOR HISTIDINE KINASE CUSS"/>
    <property type="match status" value="1"/>
</dbReference>
<feature type="transmembrane region" description="Helical" evidence="11">
    <location>
        <begin position="13"/>
        <end position="34"/>
    </location>
</feature>
<dbReference type="InterPro" id="IPR004358">
    <property type="entry name" value="Sig_transdc_His_kin-like_C"/>
</dbReference>
<dbReference type="Gene3D" id="6.10.340.10">
    <property type="match status" value="1"/>
</dbReference>
<dbReference type="RefSeq" id="WP_236501695.1">
    <property type="nucleotide sequence ID" value="NZ_CP091244.1"/>
</dbReference>
<evidence type="ECO:0000313" key="15">
    <source>
        <dbReference type="Proteomes" id="UP001054801"/>
    </source>
</evidence>
<dbReference type="PRINTS" id="PR00344">
    <property type="entry name" value="BCTRLSENSOR"/>
</dbReference>
<keyword evidence="15" id="KW-1185">Reference proteome</keyword>
<evidence type="ECO:0000259" key="12">
    <source>
        <dbReference type="PROSITE" id="PS50109"/>
    </source>
</evidence>
<feature type="domain" description="Histidine kinase" evidence="12">
    <location>
        <begin position="281"/>
        <end position="481"/>
    </location>
</feature>
<keyword evidence="7 14" id="KW-0418">Kinase</keyword>
<evidence type="ECO:0000256" key="6">
    <source>
        <dbReference type="ARBA" id="ARBA00022692"/>
    </source>
</evidence>
<sequence length="481" mass="53042">MLILNDLSFRYKIPLRATVLVVVTVFLLTTLLVVREQQELQRDLQENAVLLGKTLGQNLINPMLQDDVWRAYELLRTPLLDLDERAKQRLPFAIVLFDREFRVLASSDPARYPILAYPETLPELQGFAPWVRGERQIPASRTLLDEAGDVLGQVSSVQADGVTLGYLLLGYSRTGLRARAVSLVNGAVLYTLALLAVLLPVTWYWGWRMAHPLMALADNMGKVGKTLPSDAELHLETSDDEIGRASKAFRQMLQALREKAVLEQEMILNERLAAIGRLTAGVAHEINNPLGGMLNALDTFNRHGGDAAKVGKTLSLIERGLLQIRDTVSAMLVDVRPSGKPLTRFDFEDVRTLLGAEISKKQVQLAWEVALPDNGLPLPAALVRQVLFNLLLNALQATPEGGKVVVQAAMDAYLLTFSVANQGESIPAERMTRLFEPFASSRTEGHGLGLWVSYQIVQQLDGRISVTSDAQGTCFSVALPH</sequence>
<proteinExistence type="predicted"/>
<comment type="subcellular location">
    <subcellularLocation>
        <location evidence="2">Membrane</location>
        <topology evidence="2">Multi-pass membrane protein</topology>
    </subcellularLocation>
</comment>
<dbReference type="SMART" id="SM00388">
    <property type="entry name" value="HisKA"/>
    <property type="match status" value="1"/>
</dbReference>
<evidence type="ECO:0000259" key="13">
    <source>
        <dbReference type="PROSITE" id="PS50885"/>
    </source>
</evidence>
<dbReference type="InterPro" id="IPR050428">
    <property type="entry name" value="TCS_sensor_his_kinase"/>
</dbReference>
<dbReference type="Proteomes" id="UP001054801">
    <property type="component" value="Chromosome"/>
</dbReference>
<dbReference type="SMART" id="SM00387">
    <property type="entry name" value="HATPase_c"/>
    <property type="match status" value="1"/>
</dbReference>
<evidence type="ECO:0000313" key="14">
    <source>
        <dbReference type="EMBL" id="UJS26318.1"/>
    </source>
</evidence>
<dbReference type="Gene3D" id="3.30.565.10">
    <property type="entry name" value="Histidine kinase-like ATPase, C-terminal domain"/>
    <property type="match status" value="1"/>
</dbReference>
<evidence type="ECO:0000256" key="5">
    <source>
        <dbReference type="ARBA" id="ARBA00022679"/>
    </source>
</evidence>
<dbReference type="Pfam" id="PF02518">
    <property type="entry name" value="HATPase_c"/>
    <property type="match status" value="1"/>
</dbReference>
<keyword evidence="5" id="KW-0808">Transferase</keyword>
<keyword evidence="4" id="KW-0597">Phosphoprotein</keyword>
<dbReference type="PROSITE" id="PS50109">
    <property type="entry name" value="HIS_KIN"/>
    <property type="match status" value="1"/>
</dbReference>
<dbReference type="InterPro" id="IPR003594">
    <property type="entry name" value="HATPase_dom"/>
</dbReference>
<dbReference type="GO" id="GO:0016301">
    <property type="term" value="F:kinase activity"/>
    <property type="evidence" value="ECO:0007669"/>
    <property type="project" value="UniProtKB-KW"/>
</dbReference>
<dbReference type="PANTHER" id="PTHR45436">
    <property type="entry name" value="SENSOR HISTIDINE KINASE YKOH"/>
    <property type="match status" value="1"/>
</dbReference>
<dbReference type="Gene3D" id="1.10.287.130">
    <property type="match status" value="1"/>
</dbReference>
<evidence type="ECO:0000256" key="4">
    <source>
        <dbReference type="ARBA" id="ARBA00022553"/>
    </source>
</evidence>
<dbReference type="SUPFAM" id="SSF55874">
    <property type="entry name" value="ATPase domain of HSP90 chaperone/DNA topoisomerase II/histidine kinase"/>
    <property type="match status" value="1"/>
</dbReference>
<name>A0ABY3T7T5_9GAMM</name>
<feature type="transmembrane region" description="Helical" evidence="11">
    <location>
        <begin position="183"/>
        <end position="205"/>
    </location>
</feature>
<organism evidence="14 15">
    <name type="scientific">Thiothrix winogradskyi</name>
    <dbReference type="NCBI Taxonomy" id="96472"/>
    <lineage>
        <taxon>Bacteria</taxon>
        <taxon>Pseudomonadati</taxon>
        <taxon>Pseudomonadota</taxon>
        <taxon>Gammaproteobacteria</taxon>
        <taxon>Thiotrichales</taxon>
        <taxon>Thiotrichaceae</taxon>
        <taxon>Thiothrix</taxon>
    </lineage>
</organism>
<dbReference type="EC" id="2.7.13.3" evidence="3"/>
<evidence type="ECO:0000256" key="7">
    <source>
        <dbReference type="ARBA" id="ARBA00022777"/>
    </source>
</evidence>
<dbReference type="InterPro" id="IPR003661">
    <property type="entry name" value="HisK_dim/P_dom"/>
</dbReference>
<keyword evidence="9" id="KW-0902">Two-component regulatory system</keyword>
<dbReference type="PROSITE" id="PS50885">
    <property type="entry name" value="HAMP"/>
    <property type="match status" value="1"/>
</dbReference>
<reference evidence="14" key="1">
    <citation type="journal article" date="2022" name="Microorganisms">
        <title>Two New Species of Filamentous Sulfur Bacteria of the Genus Thiothrix, Thiothrix winogradskyi sp. nov. and 'Candidatus Thiothrix sulfatifontis' sp. nov.</title>
        <authorList>
            <person name="Ravin N.V."/>
            <person name="Rossetti S."/>
            <person name="Beletsky A.V."/>
            <person name="Kadnikov V.V."/>
            <person name="Rudenko T.S."/>
            <person name="Smolyakov D.D."/>
            <person name="Moskvitina M.I."/>
            <person name="Gureeva M.V."/>
            <person name="Mardanov A.V."/>
            <person name="Grabovich M.Y."/>
        </authorList>
    </citation>
    <scope>NUCLEOTIDE SEQUENCE</scope>
    <source>
        <strain evidence="14">CT3</strain>
    </source>
</reference>
<protein>
    <recommendedName>
        <fullName evidence="3">histidine kinase</fullName>
        <ecNumber evidence="3">2.7.13.3</ecNumber>
    </recommendedName>
</protein>
<gene>
    <name evidence="14" type="ORF">L2Y54_09835</name>
</gene>
<accession>A0ABY3T7T5</accession>
<keyword evidence="6 11" id="KW-0812">Transmembrane</keyword>
<evidence type="ECO:0000256" key="8">
    <source>
        <dbReference type="ARBA" id="ARBA00022989"/>
    </source>
</evidence>
<dbReference type="InterPro" id="IPR036890">
    <property type="entry name" value="HATPase_C_sf"/>
</dbReference>
<evidence type="ECO:0000256" key="10">
    <source>
        <dbReference type="ARBA" id="ARBA00023136"/>
    </source>
</evidence>
<keyword evidence="10 11" id="KW-0472">Membrane</keyword>
<dbReference type="Pfam" id="PF00512">
    <property type="entry name" value="HisKA"/>
    <property type="match status" value="1"/>
</dbReference>
<evidence type="ECO:0000256" key="2">
    <source>
        <dbReference type="ARBA" id="ARBA00004141"/>
    </source>
</evidence>
<dbReference type="SUPFAM" id="SSF47384">
    <property type="entry name" value="Homodimeric domain of signal transducing histidine kinase"/>
    <property type="match status" value="1"/>
</dbReference>
<evidence type="ECO:0000256" key="11">
    <source>
        <dbReference type="SAM" id="Phobius"/>
    </source>
</evidence>
<dbReference type="InterPro" id="IPR005467">
    <property type="entry name" value="His_kinase_dom"/>
</dbReference>
<dbReference type="InterPro" id="IPR036097">
    <property type="entry name" value="HisK_dim/P_sf"/>
</dbReference>
<feature type="domain" description="HAMP" evidence="13">
    <location>
        <begin position="207"/>
        <end position="261"/>
    </location>
</feature>
<dbReference type="InterPro" id="IPR003660">
    <property type="entry name" value="HAMP_dom"/>
</dbReference>
<evidence type="ECO:0000256" key="1">
    <source>
        <dbReference type="ARBA" id="ARBA00000085"/>
    </source>
</evidence>
<evidence type="ECO:0000256" key="3">
    <source>
        <dbReference type="ARBA" id="ARBA00012438"/>
    </source>
</evidence>
<comment type="catalytic activity">
    <reaction evidence="1">
        <text>ATP + protein L-histidine = ADP + protein N-phospho-L-histidine.</text>
        <dbReference type="EC" id="2.7.13.3"/>
    </reaction>
</comment>
<evidence type="ECO:0000256" key="9">
    <source>
        <dbReference type="ARBA" id="ARBA00023012"/>
    </source>
</evidence>
<dbReference type="CDD" id="cd00082">
    <property type="entry name" value="HisKA"/>
    <property type="match status" value="1"/>
</dbReference>
<dbReference type="EMBL" id="CP091244">
    <property type="protein sequence ID" value="UJS26318.1"/>
    <property type="molecule type" value="Genomic_DNA"/>
</dbReference>